<evidence type="ECO:0000313" key="7">
    <source>
        <dbReference type="EMBL" id="KEJ92697.1"/>
    </source>
</evidence>
<feature type="active site" description="Nucleophile" evidence="4">
    <location>
        <position position="86"/>
    </location>
</feature>
<feature type="short sequence motif" description="GXGXXG" evidence="4">
    <location>
        <begin position="57"/>
        <end position="62"/>
    </location>
</feature>
<keyword evidence="1 4" id="KW-0378">Hydrolase</keyword>
<keyword evidence="3 4" id="KW-0443">Lipid metabolism</keyword>
<sequence>MSVKFLKHKILLSAVLIIATAANCAAAQFAADSGETRDHMREWGFRHNDGVVLALCGGGMKGLAHIGVFEVLERENIPISAIIGTSMGAIMGGLYASGRTPAEMREILSKSNLMEIMSGRSRSDTSGGYNAPPVQGDALFSITVDKNKNERGRLGILDAKDLYSFLSELTSNVTVTDFDYLPIPFAAVATNLGNGDTVLLRNGNLASALRASMSIPVIFDPWPLNGMLLVDGGIKANLPVLEAKKLFPGHPVVAVNLSPEQLDMRPERFKSILDVASQTLDILMMQSIRENLAAADLVITPDIRGVNTFETGGYDRIIDLGTAAADEKAGELKKLVEEKCGVWDHSRAERPQRTPPTVSEVRFEGMPSGVAEELHEKYESWIGKPLDMALVANAVKSLSERDDVRSVDDHIEILSYGSVAVVFKIESPAKFEFSIDGFASNLYWNRWIALTGTARDTIMPGDVASLELRLGTTWGAMLRYFTANDERDSQWGLTLAARREEFEPFEYGGDTQFERYTAKIAWYKTFSNRARLGVGYAGQRVTSLGDDSIQGHGPYLAFTFNTLDDQILPTKGFVVKSEMWYPTDETLVSDTRFRAYLPLFKGNKVIFGGGFKTGDADTLAYAAMLGANEELYSLGQHPIAADQAYWLHLGFERAFLRSWWGGVNLELFGNYAQAFRDWDKSASRWELGAALSIPTNRIRSKLVFVYDDEGGFTVGYTIGIPRFWDGPMP</sequence>
<dbReference type="InterPro" id="IPR050301">
    <property type="entry name" value="NTE"/>
</dbReference>
<proteinExistence type="predicted"/>
<evidence type="ECO:0000256" key="3">
    <source>
        <dbReference type="ARBA" id="ARBA00023098"/>
    </source>
</evidence>
<comment type="caution">
    <text evidence="7">The sequence shown here is derived from an EMBL/GenBank/DDBJ whole genome shotgun (WGS) entry which is preliminary data.</text>
</comment>
<dbReference type="AlphaFoldDB" id="A0A073J4Q7"/>
<dbReference type="PROSITE" id="PS51635">
    <property type="entry name" value="PNPLA"/>
    <property type="match status" value="1"/>
</dbReference>
<gene>
    <name evidence="7" type="ORF">EH55_02755</name>
</gene>
<dbReference type="InterPro" id="IPR016035">
    <property type="entry name" value="Acyl_Trfase/lysoPLipase"/>
</dbReference>
<evidence type="ECO:0000313" key="8">
    <source>
        <dbReference type="Proteomes" id="UP000027665"/>
    </source>
</evidence>
<evidence type="ECO:0000256" key="1">
    <source>
        <dbReference type="ARBA" id="ARBA00022801"/>
    </source>
</evidence>
<feature type="chain" id="PRO_5001691795" description="PNPLA domain-containing protein" evidence="5">
    <location>
        <begin position="27"/>
        <end position="729"/>
    </location>
</feature>
<dbReference type="EMBL" id="JMKI01000021">
    <property type="protein sequence ID" value="KEJ92697.1"/>
    <property type="molecule type" value="Genomic_DNA"/>
</dbReference>
<dbReference type="RefSeq" id="WP_051682670.1">
    <property type="nucleotide sequence ID" value="NZ_JAXDSK010000050.1"/>
</dbReference>
<keyword evidence="2 4" id="KW-0442">Lipid degradation</keyword>
<feature type="short sequence motif" description="GXSXG" evidence="4">
    <location>
        <begin position="84"/>
        <end position="88"/>
    </location>
</feature>
<dbReference type="Gene3D" id="3.40.1090.10">
    <property type="entry name" value="Cytosolic phospholipase A2 catalytic domain"/>
    <property type="match status" value="2"/>
</dbReference>
<dbReference type="OrthoDB" id="9770965at2"/>
<dbReference type="Pfam" id="PF01734">
    <property type="entry name" value="Patatin"/>
    <property type="match status" value="1"/>
</dbReference>
<feature type="active site" description="Proton acceptor" evidence="4">
    <location>
        <position position="231"/>
    </location>
</feature>
<dbReference type="eggNOG" id="COG1752">
    <property type="taxonomic scope" value="Bacteria"/>
</dbReference>
<keyword evidence="5" id="KW-0732">Signal</keyword>
<feature type="short sequence motif" description="DGA/G" evidence="4">
    <location>
        <begin position="231"/>
        <end position="233"/>
    </location>
</feature>
<reference evidence="7 8" key="1">
    <citation type="submission" date="2014-04" db="EMBL/GenBank/DDBJ databases">
        <title>Draft Genome Sequence of Synergistes jonesii.</title>
        <authorList>
            <person name="Coil D.A."/>
            <person name="Eisen J.A."/>
            <person name="Holland-Moritz H.E."/>
        </authorList>
    </citation>
    <scope>NUCLEOTIDE SEQUENCE [LARGE SCALE GENOMIC DNA]</scope>
    <source>
        <strain evidence="7 8">78-1</strain>
    </source>
</reference>
<feature type="domain" description="PNPLA" evidence="6">
    <location>
        <begin position="53"/>
        <end position="244"/>
    </location>
</feature>
<accession>A0A073J4Q7</accession>
<feature type="signal peptide" evidence="5">
    <location>
        <begin position="1"/>
        <end position="26"/>
    </location>
</feature>
<dbReference type="GO" id="GO:0016787">
    <property type="term" value="F:hydrolase activity"/>
    <property type="evidence" value="ECO:0007669"/>
    <property type="project" value="UniProtKB-UniRule"/>
</dbReference>
<evidence type="ECO:0000256" key="5">
    <source>
        <dbReference type="SAM" id="SignalP"/>
    </source>
</evidence>
<dbReference type="STRING" id="2754.EH55_02755"/>
<dbReference type="PANTHER" id="PTHR14226:SF76">
    <property type="entry name" value="NTE FAMILY PROTEIN RSSA"/>
    <property type="match status" value="1"/>
</dbReference>
<dbReference type="Proteomes" id="UP000027665">
    <property type="component" value="Unassembled WGS sequence"/>
</dbReference>
<dbReference type="SUPFAM" id="SSF52151">
    <property type="entry name" value="FabD/lysophospholipase-like"/>
    <property type="match status" value="1"/>
</dbReference>
<evidence type="ECO:0000256" key="2">
    <source>
        <dbReference type="ARBA" id="ARBA00022963"/>
    </source>
</evidence>
<dbReference type="InterPro" id="IPR002641">
    <property type="entry name" value="PNPLA_dom"/>
</dbReference>
<evidence type="ECO:0000256" key="4">
    <source>
        <dbReference type="PROSITE-ProRule" id="PRU01161"/>
    </source>
</evidence>
<protein>
    <recommendedName>
        <fullName evidence="6">PNPLA domain-containing protein</fullName>
    </recommendedName>
</protein>
<dbReference type="GO" id="GO:0016042">
    <property type="term" value="P:lipid catabolic process"/>
    <property type="evidence" value="ECO:0007669"/>
    <property type="project" value="UniProtKB-UniRule"/>
</dbReference>
<keyword evidence="8" id="KW-1185">Reference proteome</keyword>
<dbReference type="GeneID" id="90983275"/>
<evidence type="ECO:0000259" key="6">
    <source>
        <dbReference type="PROSITE" id="PS51635"/>
    </source>
</evidence>
<name>A0A073J4Q7_9BACT</name>
<organism evidence="7 8">
    <name type="scientific">Synergistes jonesii</name>
    <dbReference type="NCBI Taxonomy" id="2754"/>
    <lineage>
        <taxon>Bacteria</taxon>
        <taxon>Thermotogati</taxon>
        <taxon>Synergistota</taxon>
        <taxon>Synergistia</taxon>
        <taxon>Synergistales</taxon>
        <taxon>Synergistaceae</taxon>
        <taxon>Synergistes</taxon>
    </lineage>
</organism>
<dbReference type="PANTHER" id="PTHR14226">
    <property type="entry name" value="NEUROPATHY TARGET ESTERASE/SWISS CHEESE D.MELANOGASTER"/>
    <property type="match status" value="1"/>
</dbReference>